<dbReference type="EMBL" id="FTNO01000001">
    <property type="protein sequence ID" value="SIQ85996.1"/>
    <property type="molecule type" value="Genomic_DNA"/>
</dbReference>
<gene>
    <name evidence="2" type="ORF">SAMN05421858_0626</name>
</gene>
<keyword evidence="1" id="KW-1133">Transmembrane helix</keyword>
<sequence length="98" mass="10993">MENEQINGCWFFPRVFLRQPGVCTNCYSVVAVFPLEGFVKPSIFCGFHGSFFGKYGLRATYFPNSQFVLYFGFTLIGNVYGMITISPPQPVVKPDTTG</sequence>
<name>A0A1N6W7R6_9EURY</name>
<keyword evidence="3" id="KW-1185">Reference proteome</keyword>
<accession>A0A1N6W7R6</accession>
<protein>
    <submittedName>
        <fullName evidence="2">Uncharacterized protein</fullName>
    </submittedName>
</protein>
<reference evidence="3" key="1">
    <citation type="submission" date="2017-01" db="EMBL/GenBank/DDBJ databases">
        <authorList>
            <person name="Varghese N."/>
            <person name="Submissions S."/>
        </authorList>
    </citation>
    <scope>NUCLEOTIDE SEQUENCE [LARGE SCALE GENOMIC DNA]</scope>
    <source>
        <strain evidence="3">CGMCC 1.7737</strain>
    </source>
</reference>
<organism evidence="2 3">
    <name type="scientific">Haladaptatus litoreus</name>
    <dbReference type="NCBI Taxonomy" id="553468"/>
    <lineage>
        <taxon>Archaea</taxon>
        <taxon>Methanobacteriati</taxon>
        <taxon>Methanobacteriota</taxon>
        <taxon>Stenosarchaea group</taxon>
        <taxon>Halobacteria</taxon>
        <taxon>Halobacteriales</taxon>
        <taxon>Haladaptataceae</taxon>
        <taxon>Haladaptatus</taxon>
    </lineage>
</organism>
<feature type="transmembrane region" description="Helical" evidence="1">
    <location>
        <begin position="67"/>
        <end position="85"/>
    </location>
</feature>
<keyword evidence="1" id="KW-0472">Membrane</keyword>
<proteinExistence type="predicted"/>
<evidence type="ECO:0000256" key="1">
    <source>
        <dbReference type="SAM" id="Phobius"/>
    </source>
</evidence>
<keyword evidence="1" id="KW-0812">Transmembrane</keyword>
<dbReference type="AlphaFoldDB" id="A0A1N6W7R6"/>
<dbReference type="Proteomes" id="UP000186914">
    <property type="component" value="Unassembled WGS sequence"/>
</dbReference>
<evidence type="ECO:0000313" key="3">
    <source>
        <dbReference type="Proteomes" id="UP000186914"/>
    </source>
</evidence>
<evidence type="ECO:0000313" key="2">
    <source>
        <dbReference type="EMBL" id="SIQ85996.1"/>
    </source>
</evidence>